<keyword evidence="2" id="KW-1185">Reference proteome</keyword>
<dbReference type="AlphaFoldDB" id="A0A1E5H5N1"/>
<organism evidence="1 2">
    <name type="scientific">Enterococcus ureilyticus</name>
    <dbReference type="NCBI Taxonomy" id="1131292"/>
    <lineage>
        <taxon>Bacteria</taxon>
        <taxon>Bacillati</taxon>
        <taxon>Bacillota</taxon>
        <taxon>Bacilli</taxon>
        <taxon>Lactobacillales</taxon>
        <taxon>Enterococcaceae</taxon>
        <taxon>Enterococcus</taxon>
    </lineage>
</organism>
<dbReference type="Proteomes" id="UP000094469">
    <property type="component" value="Unassembled WGS sequence"/>
</dbReference>
<comment type="caution">
    <text evidence="1">The sequence shown here is derived from an EMBL/GenBank/DDBJ whole genome shotgun (WGS) entry which is preliminary data.</text>
</comment>
<dbReference type="OrthoDB" id="2186760at2"/>
<reference evidence="2" key="1">
    <citation type="submission" date="2016-09" db="EMBL/GenBank/DDBJ databases">
        <authorList>
            <person name="Gulvik C.A."/>
        </authorList>
    </citation>
    <scope>NUCLEOTIDE SEQUENCE [LARGE SCALE GENOMIC DNA]</scope>
    <source>
        <strain evidence="2">LMG 26676</strain>
    </source>
</reference>
<protein>
    <submittedName>
        <fullName evidence="1">Uncharacterized protein</fullName>
    </submittedName>
</protein>
<sequence length="117" mass="13726">MNNYNNVDDLIAIHGLLIKNLQIFSSSFKIQKEKYKHADLSDELASDFSDIDMERMKILFENGWITEEQLNLGEKINSFLEEMNNDKSLWTDEAVKKSLEWEKCREMGLELLESLGY</sequence>
<gene>
    <name evidence="1" type="ORF">BCR24_09895</name>
</gene>
<evidence type="ECO:0000313" key="1">
    <source>
        <dbReference type="EMBL" id="OEG20223.1"/>
    </source>
</evidence>
<proteinExistence type="predicted"/>
<name>A0A1E5H5N1_9ENTE</name>
<dbReference type="EMBL" id="MIKC01000042">
    <property type="protein sequence ID" value="OEG20223.1"/>
    <property type="molecule type" value="Genomic_DNA"/>
</dbReference>
<evidence type="ECO:0000313" key="2">
    <source>
        <dbReference type="Proteomes" id="UP000094469"/>
    </source>
</evidence>
<dbReference type="RefSeq" id="WP_069641539.1">
    <property type="nucleotide sequence ID" value="NZ_JAFBEZ010000008.1"/>
</dbReference>
<accession>A0A1E5H5N1</accession>
<dbReference type="STRING" id="1131292.BCR24_09895"/>